<evidence type="ECO:0000256" key="12">
    <source>
        <dbReference type="SAM" id="Phobius"/>
    </source>
</evidence>
<comment type="similarity">
    <text evidence="3 11">Belongs to the GSP F family.</text>
</comment>
<keyword evidence="5" id="KW-1003">Cell membrane</keyword>
<evidence type="ECO:0000256" key="7">
    <source>
        <dbReference type="ARBA" id="ARBA00022692"/>
    </source>
</evidence>
<dbReference type="Gene3D" id="1.20.81.30">
    <property type="entry name" value="Type II secretion system (T2SS), domain F"/>
    <property type="match status" value="2"/>
</dbReference>
<evidence type="ECO:0000256" key="9">
    <source>
        <dbReference type="ARBA" id="ARBA00023136"/>
    </source>
</evidence>
<evidence type="ECO:0000313" key="15">
    <source>
        <dbReference type="Proteomes" id="UP000178187"/>
    </source>
</evidence>
<feature type="transmembrane region" description="Helical" evidence="12">
    <location>
        <begin position="201"/>
        <end position="228"/>
    </location>
</feature>
<sequence>MEIKNKSIISPAKIKIIKKPAMRNIESTETPDAEKKQPRARFQFSFAQKSVSAQTISDFFDQLSTLLASGISLLRALEFTRGGIRNAKLNEAIGHLIEKISSGSQLSESLADYPEIFDRVVLGMIKAAEASGRLEQLCAELSKSFAARAEMKNRIIQALSYPFLVASVGVITVCVLLVFVVPKLTTVFDLWETKLPLVTRILLGTASFMSHGGILVPVALGVIGFIVYNMLSHERKKQVMHETVGHMPYINRIIFLTDFVRLTRTWGMLIRSGVPLIEAIQSSKEVLWDPKMRKDLDDVREKTIRGTSLQESVKEVAWFPELAHNFLAVGEETSTLDESFEKIANFYERELDRKVKVMGTYLEPILILSIGLVVGFLVIALLLPIFEMSLVVK</sequence>
<reference evidence="14 15" key="1">
    <citation type="journal article" date="2016" name="Nat. Commun.">
        <title>Thousands of microbial genomes shed light on interconnected biogeochemical processes in an aquifer system.</title>
        <authorList>
            <person name="Anantharaman K."/>
            <person name="Brown C.T."/>
            <person name="Hug L.A."/>
            <person name="Sharon I."/>
            <person name="Castelle C.J."/>
            <person name="Probst A.J."/>
            <person name="Thomas B.C."/>
            <person name="Singh A."/>
            <person name="Wilkins M.J."/>
            <person name="Karaoz U."/>
            <person name="Brodie E.L."/>
            <person name="Williams K.H."/>
            <person name="Hubbard S.S."/>
            <person name="Banfield J.F."/>
        </authorList>
    </citation>
    <scope>NUCLEOTIDE SEQUENCE [LARGE SCALE GENOMIC DNA]</scope>
</reference>
<evidence type="ECO:0000256" key="6">
    <source>
        <dbReference type="ARBA" id="ARBA00022519"/>
    </source>
</evidence>
<dbReference type="GO" id="GO:0009306">
    <property type="term" value="P:protein secretion"/>
    <property type="evidence" value="ECO:0007669"/>
    <property type="project" value="InterPro"/>
</dbReference>
<dbReference type="Pfam" id="PF00482">
    <property type="entry name" value="T2SSF"/>
    <property type="match status" value="2"/>
</dbReference>
<gene>
    <name evidence="14" type="ORF">A3G33_04405</name>
</gene>
<evidence type="ECO:0000256" key="4">
    <source>
        <dbReference type="ARBA" id="ARBA00022448"/>
    </source>
</evidence>
<dbReference type="GO" id="GO:0005886">
    <property type="term" value="C:plasma membrane"/>
    <property type="evidence" value="ECO:0007669"/>
    <property type="project" value="UniProtKB-SubCell"/>
</dbReference>
<evidence type="ECO:0000256" key="8">
    <source>
        <dbReference type="ARBA" id="ARBA00022989"/>
    </source>
</evidence>
<dbReference type="PRINTS" id="PR00812">
    <property type="entry name" value="BCTERIALGSPF"/>
</dbReference>
<dbReference type="AlphaFoldDB" id="A0A1G1KQJ8"/>
<protein>
    <recommendedName>
        <fullName evidence="10">General secretion pathway protein F</fullName>
    </recommendedName>
</protein>
<keyword evidence="4 11" id="KW-0813">Transport</keyword>
<feature type="domain" description="Type II secretion system protein GspF" evidence="13">
    <location>
        <begin position="59"/>
        <end position="182"/>
    </location>
</feature>
<evidence type="ECO:0000256" key="1">
    <source>
        <dbReference type="ARBA" id="ARBA00002684"/>
    </source>
</evidence>
<evidence type="ECO:0000256" key="3">
    <source>
        <dbReference type="ARBA" id="ARBA00005745"/>
    </source>
</evidence>
<dbReference type="PANTHER" id="PTHR30012">
    <property type="entry name" value="GENERAL SECRETION PATHWAY PROTEIN"/>
    <property type="match status" value="1"/>
</dbReference>
<feature type="domain" description="Type II secretion system protein GspF" evidence="13">
    <location>
        <begin position="263"/>
        <end position="384"/>
    </location>
</feature>
<name>A0A1G1KQJ8_9BACT</name>
<dbReference type="InterPro" id="IPR001992">
    <property type="entry name" value="T2SS_GspF/T4SS_PilC_CS"/>
</dbReference>
<feature type="transmembrane region" description="Helical" evidence="12">
    <location>
        <begin position="158"/>
        <end position="181"/>
    </location>
</feature>
<evidence type="ECO:0000256" key="10">
    <source>
        <dbReference type="ARBA" id="ARBA00030750"/>
    </source>
</evidence>
<dbReference type="InterPro" id="IPR018076">
    <property type="entry name" value="T2SS_GspF_dom"/>
</dbReference>
<dbReference type="FunFam" id="1.20.81.30:FF:000001">
    <property type="entry name" value="Type II secretion system protein F"/>
    <property type="match status" value="1"/>
</dbReference>
<dbReference type="EMBL" id="MHFR01000068">
    <property type="protein sequence ID" value="OGW95176.1"/>
    <property type="molecule type" value="Genomic_DNA"/>
</dbReference>
<keyword evidence="9 12" id="KW-0472">Membrane</keyword>
<evidence type="ECO:0000256" key="2">
    <source>
        <dbReference type="ARBA" id="ARBA00004429"/>
    </source>
</evidence>
<dbReference type="InterPro" id="IPR003004">
    <property type="entry name" value="GspF/PilC"/>
</dbReference>
<feature type="transmembrane region" description="Helical" evidence="12">
    <location>
        <begin position="361"/>
        <end position="386"/>
    </location>
</feature>
<keyword evidence="8 12" id="KW-1133">Transmembrane helix</keyword>
<comment type="subcellular location">
    <subcellularLocation>
        <location evidence="2">Cell inner membrane</location>
        <topology evidence="2">Multi-pass membrane protein</topology>
    </subcellularLocation>
    <subcellularLocation>
        <location evidence="11">Cell membrane</location>
        <topology evidence="11">Multi-pass membrane protein</topology>
    </subcellularLocation>
</comment>
<evidence type="ECO:0000313" key="14">
    <source>
        <dbReference type="EMBL" id="OGW95176.1"/>
    </source>
</evidence>
<keyword evidence="7 11" id="KW-0812">Transmembrane</keyword>
<keyword evidence="6" id="KW-0997">Cell inner membrane</keyword>
<dbReference type="PROSITE" id="PS00874">
    <property type="entry name" value="T2SP_F"/>
    <property type="match status" value="1"/>
</dbReference>
<comment type="function">
    <text evidence="1">Component of the type II secretion system inner membrane complex required for the energy-dependent secretion of extracellular factors such as proteases and toxins from the periplasm.</text>
</comment>
<comment type="caution">
    <text evidence="14">The sequence shown here is derived from an EMBL/GenBank/DDBJ whole genome shotgun (WGS) entry which is preliminary data.</text>
</comment>
<evidence type="ECO:0000259" key="13">
    <source>
        <dbReference type="Pfam" id="PF00482"/>
    </source>
</evidence>
<organism evidence="14 15">
    <name type="scientific">Candidatus Danuiimicrobium aquiferis</name>
    <dbReference type="NCBI Taxonomy" id="1801832"/>
    <lineage>
        <taxon>Bacteria</taxon>
        <taxon>Pseudomonadati</taxon>
        <taxon>Candidatus Omnitrophota</taxon>
        <taxon>Candidatus Danuiimicrobium</taxon>
    </lineage>
</organism>
<evidence type="ECO:0000256" key="5">
    <source>
        <dbReference type="ARBA" id="ARBA00022475"/>
    </source>
</evidence>
<dbReference type="InterPro" id="IPR042094">
    <property type="entry name" value="T2SS_GspF_sf"/>
</dbReference>
<accession>A0A1G1KQJ8</accession>
<proteinExistence type="inferred from homology"/>
<evidence type="ECO:0000256" key="11">
    <source>
        <dbReference type="RuleBase" id="RU003923"/>
    </source>
</evidence>
<dbReference type="Proteomes" id="UP000178187">
    <property type="component" value="Unassembled WGS sequence"/>
</dbReference>
<dbReference type="PANTHER" id="PTHR30012:SF0">
    <property type="entry name" value="TYPE II SECRETION SYSTEM PROTEIN F-RELATED"/>
    <property type="match status" value="1"/>
</dbReference>